<keyword evidence="1" id="KW-0732">Signal</keyword>
<feature type="signal peptide" evidence="1">
    <location>
        <begin position="1"/>
        <end position="22"/>
    </location>
</feature>
<dbReference type="AlphaFoldDB" id="A0A2M3ZWK5"/>
<protein>
    <submittedName>
        <fullName evidence="2">Putative secreted peptide</fullName>
    </submittedName>
</protein>
<dbReference type="EMBL" id="GGFM01012150">
    <property type="protein sequence ID" value="MBW32901.1"/>
    <property type="molecule type" value="Transcribed_RNA"/>
</dbReference>
<evidence type="ECO:0000256" key="1">
    <source>
        <dbReference type="SAM" id="SignalP"/>
    </source>
</evidence>
<proteinExistence type="predicted"/>
<sequence length="167" mass="17695">MAKKAVLVAAIVACRIVPVAVPGRDHAPSNDLGTPDDRGPVRGRVAVRVVTSRDARRTATSLRSVAVVNRSGATIAKLATVVPIRTIVVRLLVQAPATATVIAAVTATVRVTQEATLAATVPWAEVPVATWERTLATPAALEPRGFGRIRAAVQRHRMLIGGKWHDR</sequence>
<evidence type="ECO:0000313" key="2">
    <source>
        <dbReference type="EMBL" id="MBW32901.1"/>
    </source>
</evidence>
<accession>A0A2M3ZWK5</accession>
<feature type="chain" id="PRO_5014817993" evidence="1">
    <location>
        <begin position="23"/>
        <end position="167"/>
    </location>
</feature>
<reference evidence="2" key="1">
    <citation type="submission" date="2018-01" db="EMBL/GenBank/DDBJ databases">
        <title>An insight into the sialome of Amazonian anophelines.</title>
        <authorList>
            <person name="Ribeiro J.M."/>
            <person name="Scarpassa V."/>
            <person name="Calvo E."/>
        </authorList>
    </citation>
    <scope>NUCLEOTIDE SEQUENCE</scope>
    <source>
        <tissue evidence="2">Salivary glands</tissue>
    </source>
</reference>
<organism evidence="2">
    <name type="scientific">Anopheles braziliensis</name>
    <dbReference type="NCBI Taxonomy" id="58242"/>
    <lineage>
        <taxon>Eukaryota</taxon>
        <taxon>Metazoa</taxon>
        <taxon>Ecdysozoa</taxon>
        <taxon>Arthropoda</taxon>
        <taxon>Hexapoda</taxon>
        <taxon>Insecta</taxon>
        <taxon>Pterygota</taxon>
        <taxon>Neoptera</taxon>
        <taxon>Endopterygota</taxon>
        <taxon>Diptera</taxon>
        <taxon>Nematocera</taxon>
        <taxon>Culicoidea</taxon>
        <taxon>Culicidae</taxon>
        <taxon>Anophelinae</taxon>
        <taxon>Anopheles</taxon>
    </lineage>
</organism>
<name>A0A2M3ZWK5_9DIPT</name>